<feature type="transmembrane region" description="Helical" evidence="1">
    <location>
        <begin position="24"/>
        <end position="42"/>
    </location>
</feature>
<dbReference type="AlphaFoldDB" id="A0A445MCU4"/>
<feature type="transmembrane region" description="Helical" evidence="1">
    <location>
        <begin position="134"/>
        <end position="152"/>
    </location>
</feature>
<sequence>MSQTKKQGNLTCTLQIKPLALNTWLFYSGTTLPLVVAVYLAGVPNLASASTKVSHVCTYVCISLPRKRGFHISPLTVLRVLRSLKLSSSNLTCSIVSFSFFLVPTGLSSLRLLLSSLPLTPSSSSSSSSSVIQLLPSRYAAYMYLRIFFFFLRMTREQEMKTCAWRELSATTYRKGKAGIAFAVFHADLYVIMMVPREDKARLYRERRVHTDH</sequence>
<proteinExistence type="predicted"/>
<dbReference type="EMBL" id="KV875628">
    <property type="protein sequence ID" value="RZR72092.1"/>
    <property type="molecule type" value="Genomic_DNA"/>
</dbReference>
<protein>
    <submittedName>
        <fullName evidence="2">Uncharacterized protein</fullName>
    </submittedName>
</protein>
<dbReference type="Proteomes" id="UP000290560">
    <property type="component" value="Unassembled WGS sequence"/>
</dbReference>
<keyword evidence="1" id="KW-0472">Membrane</keyword>
<gene>
    <name evidence="2" type="ORF">BHM03_00010274</name>
</gene>
<keyword evidence="1" id="KW-1133">Transmembrane helix</keyword>
<evidence type="ECO:0000313" key="2">
    <source>
        <dbReference type="EMBL" id="RZR72092.1"/>
    </source>
</evidence>
<accession>A0A445MCU4</accession>
<name>A0A445MCU4_ENSVE</name>
<reference evidence="2" key="1">
    <citation type="journal article" date="2018" name="Data Brief">
        <title>Genome sequence data from 17 accessions of Ensete ventricosum, a staple food crop for millions in Ethiopia.</title>
        <authorList>
            <person name="Yemataw Z."/>
            <person name="Muzemil S."/>
            <person name="Ambachew D."/>
            <person name="Tripathi L."/>
            <person name="Tesfaye K."/>
            <person name="Chala A."/>
            <person name="Farbos A."/>
            <person name="O'Neill P."/>
            <person name="Moore K."/>
            <person name="Grant M."/>
            <person name="Studholme D.J."/>
        </authorList>
    </citation>
    <scope>NUCLEOTIDE SEQUENCE [LARGE SCALE GENOMIC DNA]</scope>
    <source>
        <tissue evidence="2">Leaf</tissue>
    </source>
</reference>
<organism evidence="2">
    <name type="scientific">Ensete ventricosum</name>
    <name type="common">Abyssinian banana</name>
    <name type="synonym">Musa ensete</name>
    <dbReference type="NCBI Taxonomy" id="4639"/>
    <lineage>
        <taxon>Eukaryota</taxon>
        <taxon>Viridiplantae</taxon>
        <taxon>Streptophyta</taxon>
        <taxon>Embryophyta</taxon>
        <taxon>Tracheophyta</taxon>
        <taxon>Spermatophyta</taxon>
        <taxon>Magnoliopsida</taxon>
        <taxon>Liliopsida</taxon>
        <taxon>Zingiberales</taxon>
        <taxon>Musaceae</taxon>
        <taxon>Ensete</taxon>
    </lineage>
</organism>
<evidence type="ECO:0000256" key="1">
    <source>
        <dbReference type="SAM" id="Phobius"/>
    </source>
</evidence>
<keyword evidence="1" id="KW-0812">Transmembrane</keyword>